<sequence length="490" mass="51363">MASPLATEKVLRGILQSLQRAGVISSGSDVAKLESIPNNATDADISAILDTVVFGGVAASTDVVRSDEDVNIFIDANNNDGTGVQRFFRVSEDQSDPPVTDADNELMSVSRRVDGALTSAQLIVGPRNAIAAGAERRASIKLGANGTKYYGTLWGGPTAVGSGLLGIRISSDERVSLQADTNIQITDEAGSNLRGGWSDMTSATRFHVGDFLATPEPESMTIEQNLVSGTPMYTFRPSHDGSSVRRVYFRGSNAASDYRSFWSFGGKAGETYGDPSNFNIPTFMVVGDDSSTTANAAYIYDRKNNRAAGSEIFTIKANTAAGPTFNYFRIRTSLNVGVFSVKGDGSVNSPAGYTTGAADVAEVITADAKYDPGTVLAIQGGSFTATTEYQQTNVAGVVATKPGLLLGNKKEHYPTDATILSICGFVPVLCSTERGNILGNGEFLVSGPDGCAVVDQNPKPGTIIGKAKGTLVSDDAGPVRGMVEVLVNLQ</sequence>
<dbReference type="EMBL" id="LAZR01000999">
    <property type="protein sequence ID" value="KKN52889.1"/>
    <property type="molecule type" value="Genomic_DNA"/>
</dbReference>
<reference evidence="1" key="1">
    <citation type="journal article" date="2015" name="Nature">
        <title>Complex archaea that bridge the gap between prokaryotes and eukaryotes.</title>
        <authorList>
            <person name="Spang A."/>
            <person name="Saw J.H."/>
            <person name="Jorgensen S.L."/>
            <person name="Zaremba-Niedzwiedzka K."/>
            <person name="Martijn J."/>
            <person name="Lind A.E."/>
            <person name="van Eijk R."/>
            <person name="Schleper C."/>
            <person name="Guy L."/>
            <person name="Ettema T.J."/>
        </authorList>
    </citation>
    <scope>NUCLEOTIDE SEQUENCE</scope>
</reference>
<gene>
    <name evidence="1" type="ORF">LCGC14_0607950</name>
</gene>
<protein>
    <submittedName>
        <fullName evidence="1">Uncharacterized protein</fullName>
    </submittedName>
</protein>
<organism evidence="1">
    <name type="scientific">marine sediment metagenome</name>
    <dbReference type="NCBI Taxonomy" id="412755"/>
    <lineage>
        <taxon>unclassified sequences</taxon>
        <taxon>metagenomes</taxon>
        <taxon>ecological metagenomes</taxon>
    </lineage>
</organism>
<dbReference type="AlphaFoldDB" id="A0A0F9RDD4"/>
<comment type="caution">
    <text evidence="1">The sequence shown here is derived from an EMBL/GenBank/DDBJ whole genome shotgun (WGS) entry which is preliminary data.</text>
</comment>
<accession>A0A0F9RDD4</accession>
<evidence type="ECO:0000313" key="1">
    <source>
        <dbReference type="EMBL" id="KKN52889.1"/>
    </source>
</evidence>
<name>A0A0F9RDD4_9ZZZZ</name>
<proteinExistence type="predicted"/>